<proteinExistence type="predicted"/>
<keyword evidence="2" id="KW-1185">Reference proteome</keyword>
<organism evidence="1 2">
    <name type="scientific">Gossypium arboreum</name>
    <name type="common">Tree cotton</name>
    <name type="synonym">Gossypium nanking</name>
    <dbReference type="NCBI Taxonomy" id="29729"/>
    <lineage>
        <taxon>Eukaryota</taxon>
        <taxon>Viridiplantae</taxon>
        <taxon>Streptophyta</taxon>
        <taxon>Embryophyta</taxon>
        <taxon>Tracheophyta</taxon>
        <taxon>Spermatophyta</taxon>
        <taxon>Magnoliopsida</taxon>
        <taxon>eudicotyledons</taxon>
        <taxon>Gunneridae</taxon>
        <taxon>Pentapetalae</taxon>
        <taxon>rosids</taxon>
        <taxon>malvids</taxon>
        <taxon>Malvales</taxon>
        <taxon>Malvaceae</taxon>
        <taxon>Malvoideae</taxon>
        <taxon>Gossypium</taxon>
    </lineage>
</organism>
<evidence type="ECO:0000313" key="2">
    <source>
        <dbReference type="Proteomes" id="UP000032142"/>
    </source>
</evidence>
<protein>
    <submittedName>
        <fullName evidence="1">Uncharacterized protein</fullName>
    </submittedName>
</protein>
<accession>A0A0B0MW90</accession>
<evidence type="ECO:0000313" key="1">
    <source>
        <dbReference type="EMBL" id="KHG03206.1"/>
    </source>
</evidence>
<reference evidence="2" key="1">
    <citation type="submission" date="2014-09" db="EMBL/GenBank/DDBJ databases">
        <authorList>
            <person name="Mudge J."/>
            <person name="Ramaraj T."/>
            <person name="Lindquist I.E."/>
            <person name="Bharti A.K."/>
            <person name="Sundararajan A."/>
            <person name="Cameron C.T."/>
            <person name="Woodward J.E."/>
            <person name="May G.D."/>
            <person name="Brubaker C."/>
            <person name="Broadhvest J."/>
            <person name="Wilkins T.A."/>
        </authorList>
    </citation>
    <scope>NUCLEOTIDE SEQUENCE</scope>
    <source>
        <strain evidence="2">cv. AKA8401</strain>
    </source>
</reference>
<comment type="caution">
    <text evidence="1">The sequence shown here is derived from an EMBL/GenBank/DDBJ whole genome shotgun (WGS) entry which is preliminary data.</text>
</comment>
<gene>
    <name evidence="1" type="ORF">F383_27493</name>
</gene>
<name>A0A0B0MW90_GOSAR</name>
<dbReference type="EMBL" id="JRRC01334812">
    <property type="protein sequence ID" value="KHG03206.1"/>
    <property type="molecule type" value="Genomic_DNA"/>
</dbReference>
<sequence length="63" mass="7318">MSMRRYHLPMSGAMNSTIMNDATYCRSRTPNALAFDSLSIQTQVFTYIKVYKYSYIVLDPLKI</sequence>
<dbReference type="AlphaFoldDB" id="A0A0B0MW90"/>
<dbReference type="Proteomes" id="UP000032142">
    <property type="component" value="Unassembled WGS sequence"/>
</dbReference>